<evidence type="ECO:0000256" key="5">
    <source>
        <dbReference type="ARBA" id="ARBA00022801"/>
    </source>
</evidence>
<feature type="transmembrane region" description="Helical" evidence="8">
    <location>
        <begin position="254"/>
        <end position="274"/>
    </location>
</feature>
<evidence type="ECO:0000256" key="3">
    <source>
        <dbReference type="ARBA" id="ARBA00022670"/>
    </source>
</evidence>
<organism evidence="9">
    <name type="scientific">Desulfacinum infernum</name>
    <dbReference type="NCBI Taxonomy" id="35837"/>
    <lineage>
        <taxon>Bacteria</taxon>
        <taxon>Pseudomonadati</taxon>
        <taxon>Thermodesulfobacteriota</taxon>
        <taxon>Syntrophobacteria</taxon>
        <taxon>Syntrophobacterales</taxon>
        <taxon>Syntrophobacteraceae</taxon>
        <taxon>Desulfacinum</taxon>
    </lineage>
</organism>
<dbReference type="InterPro" id="IPR019127">
    <property type="entry name" value="Exosortase"/>
</dbReference>
<gene>
    <name evidence="9" type="primary">xrt</name>
    <name evidence="9" type="ORF">ENS06_14975</name>
</gene>
<keyword evidence="6 8" id="KW-1133">Transmembrane helix</keyword>
<feature type="transmembrane region" description="Helical" evidence="8">
    <location>
        <begin position="188"/>
        <end position="207"/>
    </location>
</feature>
<comment type="caution">
    <text evidence="9">The sequence shown here is derived from an EMBL/GenBank/DDBJ whole genome shotgun (WGS) entry which is preliminary data.</text>
</comment>
<evidence type="ECO:0000313" key="9">
    <source>
        <dbReference type="EMBL" id="HFK98614.1"/>
    </source>
</evidence>
<feature type="transmembrane region" description="Helical" evidence="8">
    <location>
        <begin position="12"/>
        <end position="30"/>
    </location>
</feature>
<keyword evidence="5 9" id="KW-0378">Hydrolase</keyword>
<evidence type="ECO:0000256" key="2">
    <source>
        <dbReference type="ARBA" id="ARBA00022475"/>
    </source>
</evidence>
<dbReference type="GO" id="GO:0008233">
    <property type="term" value="F:peptidase activity"/>
    <property type="evidence" value="ECO:0007669"/>
    <property type="project" value="UniProtKB-KW"/>
</dbReference>
<dbReference type="GO" id="GO:0006508">
    <property type="term" value="P:proteolysis"/>
    <property type="evidence" value="ECO:0007669"/>
    <property type="project" value="UniProtKB-KW"/>
</dbReference>
<sequence>MNVPQTSTIRSSLPFFTLSVSFLLLYYPVVVKLVQDWGVDDNYSHGYFIPFIAAYMVWQKKEELAAAPKKGSLWGLVVVLMGLAQFALAWAGSEYFLQGTSIVVVLFGVVLFLWGPASTKIVWVPIAYLAFMVPLPAILWNKIAFPMKLFASKVAADAIQALGYTVLREGNILTLPNTVLEVADACSGLRSLTSLLALSAAMAYLASMASWKKWLLFLSAAPIAVVCNVLRLIGTAVLARYYGAVVAEGFLHTFSGWAVFILGLAMLAAVYTLLRPSPQTQ</sequence>
<keyword evidence="4 8" id="KW-0812">Transmembrane</keyword>
<dbReference type="NCBIfam" id="TIGR04178">
    <property type="entry name" value="exo_archaeo"/>
    <property type="match status" value="1"/>
</dbReference>
<dbReference type="EMBL" id="DSTK01000041">
    <property type="protein sequence ID" value="HFK98614.1"/>
    <property type="molecule type" value="Genomic_DNA"/>
</dbReference>
<reference evidence="9" key="1">
    <citation type="journal article" date="2020" name="mSystems">
        <title>Genome- and Community-Level Interaction Insights into Carbon Utilization and Element Cycling Functions of Hydrothermarchaeota in Hydrothermal Sediment.</title>
        <authorList>
            <person name="Zhou Z."/>
            <person name="Liu Y."/>
            <person name="Xu W."/>
            <person name="Pan J."/>
            <person name="Luo Z.H."/>
            <person name="Li M."/>
        </authorList>
    </citation>
    <scope>NUCLEOTIDE SEQUENCE [LARGE SCALE GENOMIC DNA]</scope>
    <source>
        <strain evidence="9">SpSt-456</strain>
    </source>
</reference>
<evidence type="ECO:0000256" key="6">
    <source>
        <dbReference type="ARBA" id="ARBA00022989"/>
    </source>
</evidence>
<evidence type="ECO:0000256" key="8">
    <source>
        <dbReference type="SAM" id="Phobius"/>
    </source>
</evidence>
<dbReference type="NCBIfam" id="TIGR02602">
    <property type="entry name" value="8TM_EpsH"/>
    <property type="match status" value="1"/>
</dbReference>
<feature type="transmembrane region" description="Helical" evidence="8">
    <location>
        <begin position="95"/>
        <end position="114"/>
    </location>
</feature>
<dbReference type="InterPro" id="IPR013426">
    <property type="entry name" value="EpsH-like"/>
</dbReference>
<accession>A0A832A8H3</accession>
<keyword evidence="2" id="KW-1003">Cell membrane</keyword>
<proteinExistence type="predicted"/>
<feature type="transmembrane region" description="Helical" evidence="8">
    <location>
        <begin position="71"/>
        <end position="89"/>
    </location>
</feature>
<feature type="transmembrane region" description="Helical" evidence="8">
    <location>
        <begin position="42"/>
        <end position="59"/>
    </location>
</feature>
<feature type="transmembrane region" description="Helical" evidence="8">
    <location>
        <begin position="214"/>
        <end position="242"/>
    </location>
</feature>
<protein>
    <submittedName>
        <fullName evidence="9">Exosortase</fullName>
        <ecNumber evidence="9">3.4.22.-</ecNumber>
    </submittedName>
</protein>
<keyword evidence="3" id="KW-0645">Protease</keyword>
<dbReference type="GO" id="GO:0005886">
    <property type="term" value="C:plasma membrane"/>
    <property type="evidence" value="ECO:0007669"/>
    <property type="project" value="UniProtKB-SubCell"/>
</dbReference>
<comment type="subcellular location">
    <subcellularLocation>
        <location evidence="1">Cell membrane</location>
        <topology evidence="1">Multi-pass membrane protein</topology>
    </subcellularLocation>
</comment>
<dbReference type="AlphaFoldDB" id="A0A832A8H3"/>
<dbReference type="EC" id="3.4.22.-" evidence="9"/>
<name>A0A832A8H3_9BACT</name>
<dbReference type="Pfam" id="PF09721">
    <property type="entry name" value="Exosortase_EpsH"/>
    <property type="match status" value="1"/>
</dbReference>
<feature type="transmembrane region" description="Helical" evidence="8">
    <location>
        <begin position="121"/>
        <end position="140"/>
    </location>
</feature>
<evidence type="ECO:0000256" key="1">
    <source>
        <dbReference type="ARBA" id="ARBA00004651"/>
    </source>
</evidence>
<keyword evidence="7 8" id="KW-0472">Membrane</keyword>
<evidence type="ECO:0000256" key="7">
    <source>
        <dbReference type="ARBA" id="ARBA00023136"/>
    </source>
</evidence>
<dbReference type="InterPro" id="IPR026392">
    <property type="entry name" value="Exo/Archaeosortase_dom"/>
</dbReference>
<evidence type="ECO:0000256" key="4">
    <source>
        <dbReference type="ARBA" id="ARBA00022692"/>
    </source>
</evidence>